<dbReference type="AlphaFoldDB" id="A0A6N9HME8"/>
<evidence type="ECO:0000313" key="1">
    <source>
        <dbReference type="EMBL" id="MYN04734.1"/>
    </source>
</evidence>
<reference evidence="1 2" key="1">
    <citation type="submission" date="2019-12" db="EMBL/GenBank/DDBJ databases">
        <title>Novel species isolated from a subtropical stream in China.</title>
        <authorList>
            <person name="Lu H."/>
        </authorList>
    </citation>
    <scope>NUCLEOTIDE SEQUENCE [LARGE SCALE GENOMIC DNA]</scope>
    <source>
        <strain evidence="1 2">DS3</strain>
    </source>
</reference>
<evidence type="ECO:0000313" key="2">
    <source>
        <dbReference type="Proteomes" id="UP000448575"/>
    </source>
</evidence>
<comment type="caution">
    <text evidence="1">The sequence shown here is derived from an EMBL/GenBank/DDBJ whole genome shotgun (WGS) entry which is preliminary data.</text>
</comment>
<dbReference type="EMBL" id="WWCJ01000020">
    <property type="protein sequence ID" value="MYN04734.1"/>
    <property type="molecule type" value="Genomic_DNA"/>
</dbReference>
<dbReference type="Proteomes" id="UP000448575">
    <property type="component" value="Unassembled WGS sequence"/>
</dbReference>
<organism evidence="1 2">
    <name type="scientific">Pseudoduganella guangdongensis</name>
    <dbReference type="NCBI Taxonomy" id="2692179"/>
    <lineage>
        <taxon>Bacteria</taxon>
        <taxon>Pseudomonadati</taxon>
        <taxon>Pseudomonadota</taxon>
        <taxon>Betaproteobacteria</taxon>
        <taxon>Burkholderiales</taxon>
        <taxon>Oxalobacteraceae</taxon>
        <taxon>Telluria group</taxon>
        <taxon>Pseudoduganella</taxon>
    </lineage>
</organism>
<name>A0A6N9HME8_9BURK</name>
<dbReference type="RefSeq" id="WP_161027693.1">
    <property type="nucleotide sequence ID" value="NZ_WWCJ01000020.1"/>
</dbReference>
<proteinExistence type="predicted"/>
<gene>
    <name evidence="1" type="ORF">GTP41_21810</name>
</gene>
<keyword evidence="2" id="KW-1185">Reference proteome</keyword>
<protein>
    <submittedName>
        <fullName evidence="1">Uncharacterized protein</fullName>
    </submittedName>
</protein>
<accession>A0A6N9HME8</accession>
<sequence length="144" mass="16703">MKTWIVNLTVSPPFERAHQWGMYLRLELNDSSGSHARLWSRRFQGMDWMQEPPLSELRIGNPILLSDQLSQSILETLAQAKLQFAPLEKVASIHPTSYQLQIESGSHSCQFNWFDALPREWYDLSELVRILEALGREHSVQNPE</sequence>